<dbReference type="RefSeq" id="WP_253770961.1">
    <property type="nucleotide sequence ID" value="NZ_JAMTCK010000005.1"/>
</dbReference>
<dbReference type="SUPFAM" id="SSF140453">
    <property type="entry name" value="EsxAB dimer-like"/>
    <property type="match status" value="1"/>
</dbReference>
<sequence length="101" mass="10724">MAGYGVQPGDLTTVAGQYETHGGDLIDLRSSVDPAVGAGQVGRHFQGFEGKYRAVFDRLKANIEAFGKEANNVALRLKDVASTYEQQESDNANAFKGTDGG</sequence>
<evidence type="ECO:0000313" key="1">
    <source>
        <dbReference type="EMBL" id="MCP2165803.1"/>
    </source>
</evidence>
<organism evidence="1 2">
    <name type="scientific">Goodfellowiella coeruleoviolacea</name>
    <dbReference type="NCBI Taxonomy" id="334858"/>
    <lineage>
        <taxon>Bacteria</taxon>
        <taxon>Bacillati</taxon>
        <taxon>Actinomycetota</taxon>
        <taxon>Actinomycetes</taxon>
        <taxon>Pseudonocardiales</taxon>
        <taxon>Pseudonocardiaceae</taxon>
        <taxon>Goodfellowiella</taxon>
    </lineage>
</organism>
<dbReference type="AlphaFoldDB" id="A0AAE3KKU6"/>
<comment type="caution">
    <text evidence="1">The sequence shown here is derived from an EMBL/GenBank/DDBJ whole genome shotgun (WGS) entry which is preliminary data.</text>
</comment>
<reference evidence="1" key="1">
    <citation type="submission" date="2022-06" db="EMBL/GenBank/DDBJ databases">
        <title>Genomic Encyclopedia of Archaeal and Bacterial Type Strains, Phase II (KMG-II): from individual species to whole genera.</title>
        <authorList>
            <person name="Goeker M."/>
        </authorList>
    </citation>
    <scope>NUCLEOTIDE SEQUENCE</scope>
    <source>
        <strain evidence="1">DSM 43935</strain>
    </source>
</reference>
<dbReference type="InterPro" id="IPR036689">
    <property type="entry name" value="ESAT-6-like_sf"/>
</dbReference>
<name>A0AAE3KKU6_9PSEU</name>
<dbReference type="EMBL" id="JAMTCK010000005">
    <property type="protein sequence ID" value="MCP2165803.1"/>
    <property type="molecule type" value="Genomic_DNA"/>
</dbReference>
<dbReference type="Gene3D" id="1.10.287.1060">
    <property type="entry name" value="ESAT-6-like"/>
    <property type="match status" value="1"/>
</dbReference>
<evidence type="ECO:0000313" key="2">
    <source>
        <dbReference type="Proteomes" id="UP001206128"/>
    </source>
</evidence>
<keyword evidence="2" id="KW-1185">Reference proteome</keyword>
<protein>
    <submittedName>
        <fullName evidence="1">Uncharacterized protein</fullName>
    </submittedName>
</protein>
<dbReference type="Proteomes" id="UP001206128">
    <property type="component" value="Unassembled WGS sequence"/>
</dbReference>
<accession>A0AAE3KKU6</accession>
<proteinExistence type="predicted"/>
<gene>
    <name evidence="1" type="ORF">LX83_002661</name>
</gene>